<evidence type="ECO:0000256" key="2">
    <source>
        <dbReference type="ARBA" id="ARBA00022840"/>
    </source>
</evidence>
<dbReference type="InterPro" id="IPR001789">
    <property type="entry name" value="Sig_transdc_resp-reg_receiver"/>
</dbReference>
<evidence type="ECO:0000259" key="8">
    <source>
        <dbReference type="PROSITE" id="PS50110"/>
    </source>
</evidence>
<dbReference type="RefSeq" id="WP_285390241.1">
    <property type="nucleotide sequence ID" value="NZ_JASSVS010000003.1"/>
</dbReference>
<evidence type="ECO:0000313" key="9">
    <source>
        <dbReference type="EMBL" id="MDL0431183.1"/>
    </source>
</evidence>
<dbReference type="CDD" id="cd00009">
    <property type="entry name" value="AAA"/>
    <property type="match status" value="1"/>
</dbReference>
<dbReference type="Gene3D" id="3.40.50.300">
    <property type="entry name" value="P-loop containing nucleotide triphosphate hydrolases"/>
    <property type="match status" value="1"/>
</dbReference>
<dbReference type="SUPFAM" id="SSF46689">
    <property type="entry name" value="Homeodomain-like"/>
    <property type="match status" value="1"/>
</dbReference>
<dbReference type="PRINTS" id="PR01590">
    <property type="entry name" value="HTHFIS"/>
</dbReference>
<dbReference type="InterPro" id="IPR025662">
    <property type="entry name" value="Sigma_54_int_dom_ATP-bd_1"/>
</dbReference>
<dbReference type="Pfam" id="PF02954">
    <property type="entry name" value="HTH_8"/>
    <property type="match status" value="1"/>
</dbReference>
<dbReference type="InterPro" id="IPR002078">
    <property type="entry name" value="Sigma_54_int"/>
</dbReference>
<evidence type="ECO:0000256" key="6">
    <source>
        <dbReference type="PROSITE-ProRule" id="PRU00169"/>
    </source>
</evidence>
<dbReference type="SUPFAM" id="SSF52172">
    <property type="entry name" value="CheY-like"/>
    <property type="match status" value="1"/>
</dbReference>
<dbReference type="Gene3D" id="3.40.50.2300">
    <property type="match status" value="1"/>
</dbReference>
<dbReference type="InterPro" id="IPR009057">
    <property type="entry name" value="Homeodomain-like_sf"/>
</dbReference>
<gene>
    <name evidence="9" type="ORF">QPM17_08595</name>
</gene>
<dbReference type="PROSITE" id="PS00676">
    <property type="entry name" value="SIGMA54_INTERACT_2"/>
    <property type="match status" value="1"/>
</dbReference>
<protein>
    <submittedName>
        <fullName evidence="9">Sigma-54 dependent transcriptional regulator</fullName>
    </submittedName>
</protein>
<reference evidence="9 10" key="1">
    <citation type="submission" date="2023-06" db="EMBL/GenBank/DDBJ databases">
        <title>Marinobacter azerbaijanicus a moderately halophilic, isolated from Urmia Lake in Azerbaijan region of Iran.</title>
        <authorList>
            <person name="Sanchez-Porro C."/>
            <person name="Aghdam E.M."/>
            <person name="Saheb S.M."/>
            <person name="Tarhriz V."/>
            <person name="Kazemi E."/>
            <person name="Ammozegar M.A."/>
            <person name="Ventosa A."/>
            <person name="Hejazi M.S."/>
        </authorList>
    </citation>
    <scope>NUCLEOTIDE SEQUENCE [LARGE SCALE GENOMIC DNA]</scope>
    <source>
        <strain evidence="9 10">TBZ242</strain>
    </source>
</reference>
<dbReference type="Pfam" id="PF25601">
    <property type="entry name" value="AAA_lid_14"/>
    <property type="match status" value="1"/>
</dbReference>
<feature type="domain" description="Sigma-54 factor interaction" evidence="7">
    <location>
        <begin position="144"/>
        <end position="374"/>
    </location>
</feature>
<proteinExistence type="predicted"/>
<dbReference type="InterPro" id="IPR003593">
    <property type="entry name" value="AAA+_ATPase"/>
</dbReference>
<evidence type="ECO:0000256" key="1">
    <source>
        <dbReference type="ARBA" id="ARBA00022741"/>
    </source>
</evidence>
<name>A0ABT7IAL1_9GAMM</name>
<organism evidence="9 10">
    <name type="scientific">Marinobacter azerbaijanicus</name>
    <dbReference type="NCBI Taxonomy" id="3050455"/>
    <lineage>
        <taxon>Bacteria</taxon>
        <taxon>Pseudomonadati</taxon>
        <taxon>Pseudomonadota</taxon>
        <taxon>Gammaproteobacteria</taxon>
        <taxon>Pseudomonadales</taxon>
        <taxon>Marinobacteraceae</taxon>
        <taxon>Marinobacter</taxon>
    </lineage>
</organism>
<dbReference type="SMART" id="SM00382">
    <property type="entry name" value="AAA"/>
    <property type="match status" value="1"/>
</dbReference>
<dbReference type="InterPro" id="IPR002197">
    <property type="entry name" value="HTH_Fis"/>
</dbReference>
<dbReference type="Pfam" id="PF00158">
    <property type="entry name" value="Sigma54_activat"/>
    <property type="match status" value="1"/>
</dbReference>
<dbReference type="InterPro" id="IPR058031">
    <property type="entry name" value="AAA_lid_NorR"/>
</dbReference>
<dbReference type="InterPro" id="IPR011006">
    <property type="entry name" value="CheY-like_superfamily"/>
</dbReference>
<evidence type="ECO:0000256" key="3">
    <source>
        <dbReference type="ARBA" id="ARBA00023015"/>
    </source>
</evidence>
<accession>A0ABT7IAL1</accession>
<evidence type="ECO:0000313" key="10">
    <source>
        <dbReference type="Proteomes" id="UP001227964"/>
    </source>
</evidence>
<dbReference type="Proteomes" id="UP001227964">
    <property type="component" value="Unassembled WGS sequence"/>
</dbReference>
<dbReference type="PROSITE" id="PS00688">
    <property type="entry name" value="SIGMA54_INTERACT_3"/>
    <property type="match status" value="1"/>
</dbReference>
<dbReference type="SMART" id="SM00448">
    <property type="entry name" value="REC"/>
    <property type="match status" value="1"/>
</dbReference>
<feature type="modified residue" description="4-aspartylphosphate" evidence="6">
    <location>
        <position position="57"/>
    </location>
</feature>
<keyword evidence="2" id="KW-0067">ATP-binding</keyword>
<evidence type="ECO:0000259" key="7">
    <source>
        <dbReference type="PROSITE" id="PS50045"/>
    </source>
</evidence>
<keyword evidence="10" id="KW-1185">Reference proteome</keyword>
<dbReference type="PROSITE" id="PS50110">
    <property type="entry name" value="RESPONSE_REGULATORY"/>
    <property type="match status" value="1"/>
</dbReference>
<feature type="domain" description="Response regulatory" evidence="8">
    <location>
        <begin position="8"/>
        <end position="122"/>
    </location>
</feature>
<sequence length="454" mass="49956">MKTIMRLNILIVDDEKSFVRSLTFALQEAGYSTNCAHTGEEALAILEGGLPDLMLLDLRLPGKSGMEILDETVCLYPDVPVVMISAHGDTRAAVQAVKTGATDYLTKPFALDELLHLVDSVTERTRMRDELAYHRSRAASSSGLMGDSDAMQQLWQKVQRVSASSAGRILLLGESGTGKALVAKAIHEHSPRASEAFVEINCAALPEQLIEAELFGAEKGAYTGAHQKRAGLVALAHNGTLFLDEIGELPLSLQAKFLHFLENGDYRPVGGGASATSDVRVIAATNRSLEAEVRNGHFREDLYFRLNVIELTIPPLRDREDDVCKLLEMFIESQAREEGCRPITMLPETLARLSAYNWPGNVRELRNLVERLTILYPGQLIRPHQLPGEFLAASTPPADQHHASASFDQQLQQTERQLLLGALEKNGGRKGKAAEHLGLSRHAFKRRLQKLGMD</sequence>
<dbReference type="Pfam" id="PF00072">
    <property type="entry name" value="Response_reg"/>
    <property type="match status" value="1"/>
</dbReference>
<keyword evidence="4" id="KW-0238">DNA-binding</keyword>
<dbReference type="SUPFAM" id="SSF52540">
    <property type="entry name" value="P-loop containing nucleoside triphosphate hydrolases"/>
    <property type="match status" value="1"/>
</dbReference>
<comment type="caution">
    <text evidence="9">The sequence shown here is derived from an EMBL/GenBank/DDBJ whole genome shotgun (WGS) entry which is preliminary data.</text>
</comment>
<dbReference type="Gene3D" id="1.10.10.60">
    <property type="entry name" value="Homeodomain-like"/>
    <property type="match status" value="1"/>
</dbReference>
<evidence type="ECO:0000256" key="5">
    <source>
        <dbReference type="ARBA" id="ARBA00023163"/>
    </source>
</evidence>
<dbReference type="InterPro" id="IPR025944">
    <property type="entry name" value="Sigma_54_int_dom_CS"/>
</dbReference>
<keyword evidence="5" id="KW-0804">Transcription</keyword>
<keyword evidence="3" id="KW-0805">Transcription regulation</keyword>
<dbReference type="Gene3D" id="1.10.8.60">
    <property type="match status" value="1"/>
</dbReference>
<dbReference type="PROSITE" id="PS00675">
    <property type="entry name" value="SIGMA54_INTERACT_1"/>
    <property type="match status" value="1"/>
</dbReference>
<dbReference type="PANTHER" id="PTHR32071">
    <property type="entry name" value="TRANSCRIPTIONAL REGULATORY PROTEIN"/>
    <property type="match status" value="1"/>
</dbReference>
<dbReference type="InterPro" id="IPR025943">
    <property type="entry name" value="Sigma_54_int_dom_ATP-bd_2"/>
</dbReference>
<keyword evidence="1" id="KW-0547">Nucleotide-binding</keyword>
<dbReference type="EMBL" id="JASSVS010000003">
    <property type="protein sequence ID" value="MDL0431183.1"/>
    <property type="molecule type" value="Genomic_DNA"/>
</dbReference>
<dbReference type="PROSITE" id="PS50045">
    <property type="entry name" value="SIGMA54_INTERACT_4"/>
    <property type="match status" value="1"/>
</dbReference>
<dbReference type="InterPro" id="IPR027417">
    <property type="entry name" value="P-loop_NTPase"/>
</dbReference>
<keyword evidence="6" id="KW-0597">Phosphoprotein</keyword>
<evidence type="ECO:0000256" key="4">
    <source>
        <dbReference type="ARBA" id="ARBA00023125"/>
    </source>
</evidence>